<feature type="compositionally biased region" description="Polar residues" evidence="1">
    <location>
        <begin position="1"/>
        <end position="11"/>
    </location>
</feature>
<gene>
    <name evidence="4" type="ORF">BC643_3505</name>
</gene>
<evidence type="ECO:0000256" key="1">
    <source>
        <dbReference type="SAM" id="MobiDB-lite"/>
    </source>
</evidence>
<dbReference type="OrthoDB" id="292792at2"/>
<dbReference type="Pfam" id="PF13699">
    <property type="entry name" value="eCIS_core"/>
    <property type="match status" value="1"/>
</dbReference>
<feature type="region of interest" description="Disordered" evidence="1">
    <location>
        <begin position="1"/>
        <end position="30"/>
    </location>
</feature>
<name>A0A419VYR0_9BACT</name>
<dbReference type="GO" id="GO:0004222">
    <property type="term" value="F:metalloendopeptidase activity"/>
    <property type="evidence" value="ECO:0007669"/>
    <property type="project" value="InterPro"/>
</dbReference>
<evidence type="ECO:0000259" key="2">
    <source>
        <dbReference type="Pfam" id="PF13699"/>
    </source>
</evidence>
<evidence type="ECO:0000313" key="4">
    <source>
        <dbReference type="EMBL" id="RKD88356.1"/>
    </source>
</evidence>
<feature type="domain" description="eCIS core" evidence="2">
    <location>
        <begin position="117"/>
        <end position="193"/>
    </location>
</feature>
<dbReference type="RefSeq" id="WP_120274524.1">
    <property type="nucleotide sequence ID" value="NZ_RAPN01000002.1"/>
</dbReference>
<dbReference type="InterPro" id="IPR025295">
    <property type="entry name" value="eCIS_core_dom"/>
</dbReference>
<proteinExistence type="predicted"/>
<comment type="caution">
    <text evidence="4">The sequence shown here is derived from an EMBL/GenBank/DDBJ whole genome shotgun (WGS) entry which is preliminary data.</text>
</comment>
<dbReference type="InterPro" id="IPR029463">
    <property type="entry name" value="Lys_MEP"/>
</dbReference>
<keyword evidence="5" id="KW-1185">Reference proteome</keyword>
<accession>A0A419VYR0</accession>
<evidence type="ECO:0000313" key="5">
    <source>
        <dbReference type="Proteomes" id="UP000283387"/>
    </source>
</evidence>
<feature type="region of interest" description="Disordered" evidence="1">
    <location>
        <begin position="45"/>
        <end position="75"/>
    </location>
</feature>
<dbReference type="Pfam" id="PF14521">
    <property type="entry name" value="Aspzincin_M35"/>
    <property type="match status" value="1"/>
</dbReference>
<reference evidence="4 5" key="1">
    <citation type="submission" date="2018-09" db="EMBL/GenBank/DDBJ databases">
        <title>Genomic Encyclopedia of Archaeal and Bacterial Type Strains, Phase II (KMG-II): from individual species to whole genera.</title>
        <authorList>
            <person name="Goeker M."/>
        </authorList>
    </citation>
    <scope>NUCLEOTIDE SEQUENCE [LARGE SCALE GENOMIC DNA]</scope>
    <source>
        <strain evidence="4 5">DSM 27148</strain>
    </source>
</reference>
<protein>
    <submittedName>
        <fullName evidence="4">Uncharacterized protein DUF4157</fullName>
    </submittedName>
</protein>
<dbReference type="AlphaFoldDB" id="A0A419VYR0"/>
<sequence>MFEIKPQNTGRRASIQPKLKIGQPGDKYEQEADAVADRVMQVAQTESLQMQPEEEEEEMMQPKLRMQPEEEEEPIQMKCAKCEKEEEMLQRKSNEMGVATSSVEQQILSSTGKGNKLPDPVNQFMSRAIGADFSRVKIHTDTNAVQMNRQLNARAFTYGADVYFNGGEYRPNSSTGKNLLAHELTHVVQQKGKRGNRISRAVSTHSSCPPNVAGAPAQPLTVIENANNRAVLMALGTAELLAFESLLFNDPTFGPSSVFNAYHSRFGDPPPHNHKFRNRFTHHDFSTLAEAQASEMMTLSDRFRAISRFLERQIKFRCTGNSHTTIGNCTHHCRPNDVLASCASGHGNTIAICSAFFTSGYSTDQQAIGMIHEVLHMTRHFGDHASASTASQRGREPECYASLVADIYGATPFDPSCPPV</sequence>
<organism evidence="4 5">
    <name type="scientific">Mangrovibacterium diazotrophicum</name>
    <dbReference type="NCBI Taxonomy" id="1261403"/>
    <lineage>
        <taxon>Bacteria</taxon>
        <taxon>Pseudomonadati</taxon>
        <taxon>Bacteroidota</taxon>
        <taxon>Bacteroidia</taxon>
        <taxon>Marinilabiliales</taxon>
        <taxon>Prolixibacteraceae</taxon>
        <taxon>Mangrovibacterium</taxon>
    </lineage>
</organism>
<feature type="domain" description="Lysine-specific metallo-endopeptidase" evidence="3">
    <location>
        <begin position="313"/>
        <end position="392"/>
    </location>
</feature>
<dbReference type="Proteomes" id="UP000283387">
    <property type="component" value="Unassembled WGS sequence"/>
</dbReference>
<evidence type="ECO:0000259" key="3">
    <source>
        <dbReference type="Pfam" id="PF14521"/>
    </source>
</evidence>
<dbReference type="InterPro" id="IPR024079">
    <property type="entry name" value="MetalloPept_cat_dom_sf"/>
</dbReference>
<dbReference type="Gene3D" id="3.40.390.10">
    <property type="entry name" value="Collagenase (Catalytic Domain)"/>
    <property type="match status" value="1"/>
</dbReference>
<dbReference type="EMBL" id="RAPN01000002">
    <property type="protein sequence ID" value="RKD88356.1"/>
    <property type="molecule type" value="Genomic_DNA"/>
</dbReference>
<dbReference type="SUPFAM" id="SSF55486">
    <property type="entry name" value="Metalloproteases ('zincins'), catalytic domain"/>
    <property type="match status" value="1"/>
</dbReference>